<organism evidence="2 3">
    <name type="scientific">Deinococcus rubellus</name>
    <dbReference type="NCBI Taxonomy" id="1889240"/>
    <lineage>
        <taxon>Bacteria</taxon>
        <taxon>Thermotogati</taxon>
        <taxon>Deinococcota</taxon>
        <taxon>Deinococci</taxon>
        <taxon>Deinococcales</taxon>
        <taxon>Deinococcaceae</taxon>
        <taxon>Deinococcus</taxon>
    </lineage>
</organism>
<evidence type="ECO:0000256" key="1">
    <source>
        <dbReference type="SAM" id="MobiDB-lite"/>
    </source>
</evidence>
<name>A0ABY5YJH0_9DEIO</name>
<accession>A0ABY5YJH0</accession>
<evidence type="ECO:0008006" key="4">
    <source>
        <dbReference type="Google" id="ProtNLM"/>
    </source>
</evidence>
<dbReference type="EMBL" id="CP104213">
    <property type="protein sequence ID" value="UWX65252.1"/>
    <property type="molecule type" value="Genomic_DNA"/>
</dbReference>
<evidence type="ECO:0000313" key="2">
    <source>
        <dbReference type="EMBL" id="UWX65252.1"/>
    </source>
</evidence>
<evidence type="ECO:0000313" key="3">
    <source>
        <dbReference type="Proteomes" id="UP001060261"/>
    </source>
</evidence>
<proteinExistence type="predicted"/>
<sequence length="67" mass="6962">MTDKTAASDLKDGYTGESDTTPNETISEAMQGGTGEMDANGLAPGFESEGKVEELKENLGAEYGADE</sequence>
<gene>
    <name evidence="2" type="ORF">N0D28_06250</name>
</gene>
<feature type="region of interest" description="Disordered" evidence="1">
    <location>
        <begin position="1"/>
        <end position="67"/>
    </location>
</feature>
<dbReference type="Proteomes" id="UP001060261">
    <property type="component" value="Chromosome"/>
</dbReference>
<dbReference type="RefSeq" id="WP_260561508.1">
    <property type="nucleotide sequence ID" value="NZ_BAABEC010000192.1"/>
</dbReference>
<feature type="compositionally biased region" description="Polar residues" evidence="1">
    <location>
        <begin position="17"/>
        <end position="28"/>
    </location>
</feature>
<keyword evidence="3" id="KW-1185">Reference proteome</keyword>
<feature type="compositionally biased region" description="Basic and acidic residues" evidence="1">
    <location>
        <begin position="48"/>
        <end position="59"/>
    </location>
</feature>
<protein>
    <recommendedName>
        <fullName evidence="4">DUF4025 domain-containing protein</fullName>
    </recommendedName>
</protein>
<reference evidence="2" key="1">
    <citation type="submission" date="2022-09" db="EMBL/GenBank/DDBJ databases">
        <title>genome sequence of Deinococcus rubellus.</title>
        <authorList>
            <person name="Srinivasan S."/>
        </authorList>
    </citation>
    <scope>NUCLEOTIDE SEQUENCE</scope>
    <source>
        <strain evidence="2">Ant6</strain>
    </source>
</reference>